<dbReference type="SUPFAM" id="SSF103473">
    <property type="entry name" value="MFS general substrate transporter"/>
    <property type="match status" value="1"/>
</dbReference>
<evidence type="ECO:0000313" key="5">
    <source>
        <dbReference type="Proteomes" id="UP001230951"/>
    </source>
</evidence>
<feature type="transmembrane region" description="Helical" evidence="2">
    <location>
        <begin position="104"/>
        <end position="126"/>
    </location>
</feature>
<keyword evidence="2" id="KW-1133">Transmembrane helix</keyword>
<feature type="transmembrane region" description="Helical" evidence="2">
    <location>
        <begin position="208"/>
        <end position="229"/>
    </location>
</feature>
<accession>A0AAW8DG72</accession>
<dbReference type="EMBL" id="JAUSTF010000011">
    <property type="protein sequence ID" value="MDQ0182373.1"/>
    <property type="molecule type" value="Genomic_DNA"/>
</dbReference>
<feature type="compositionally biased region" description="Basic and acidic residues" evidence="1">
    <location>
        <begin position="70"/>
        <end position="79"/>
    </location>
</feature>
<reference evidence="3 5" key="1">
    <citation type="submission" date="2023-07" db="EMBL/GenBank/DDBJ databases">
        <title>Sorghum-associated microbial communities from plants grown in Nebraska, USA.</title>
        <authorList>
            <person name="Schachtman D."/>
        </authorList>
    </citation>
    <scope>NUCLEOTIDE SEQUENCE</scope>
    <source>
        <strain evidence="3">DS1006</strain>
        <strain evidence="4 5">DS1016</strain>
    </source>
</reference>
<evidence type="ECO:0000313" key="6">
    <source>
        <dbReference type="Proteomes" id="UP001242995"/>
    </source>
</evidence>
<evidence type="ECO:0000256" key="2">
    <source>
        <dbReference type="SAM" id="Phobius"/>
    </source>
</evidence>
<feature type="region of interest" description="Disordered" evidence="1">
    <location>
        <begin position="55"/>
        <end position="79"/>
    </location>
</feature>
<organism evidence="3 6">
    <name type="scientific">Arthrobacter bambusae</name>
    <dbReference type="NCBI Taxonomy" id="1338426"/>
    <lineage>
        <taxon>Bacteria</taxon>
        <taxon>Bacillati</taxon>
        <taxon>Actinomycetota</taxon>
        <taxon>Actinomycetes</taxon>
        <taxon>Micrococcales</taxon>
        <taxon>Micrococcaceae</taxon>
        <taxon>Arthrobacter</taxon>
    </lineage>
</organism>
<keyword evidence="5" id="KW-1185">Reference proteome</keyword>
<evidence type="ECO:0000313" key="3">
    <source>
        <dbReference type="EMBL" id="MDP9906695.1"/>
    </source>
</evidence>
<keyword evidence="2" id="KW-0472">Membrane</keyword>
<dbReference type="AlphaFoldDB" id="A0AAW8DG72"/>
<dbReference type="RefSeq" id="WP_306963209.1">
    <property type="nucleotide sequence ID" value="NZ_JAUSRG010000013.1"/>
</dbReference>
<gene>
    <name evidence="3" type="ORF">J2S90_003680</name>
    <name evidence="4" type="ORF">J2S93_003825</name>
</gene>
<keyword evidence="2" id="KW-0812">Transmembrane</keyword>
<name>A0AAW8DG72_9MICC</name>
<evidence type="ECO:0000313" key="4">
    <source>
        <dbReference type="EMBL" id="MDQ0182373.1"/>
    </source>
</evidence>
<proteinExistence type="predicted"/>
<dbReference type="InterPro" id="IPR036259">
    <property type="entry name" value="MFS_trans_sf"/>
</dbReference>
<feature type="transmembrane region" description="Helical" evidence="2">
    <location>
        <begin position="146"/>
        <end position="170"/>
    </location>
</feature>
<dbReference type="Proteomes" id="UP001242995">
    <property type="component" value="Unassembled WGS sequence"/>
</dbReference>
<sequence>MSMTSAPQNNHHPATGRREPRVLGHVCLTLAFAGHVSFMRLAQVESSMERAGTASVARKGTDYMSQEPQRLTEETSKRPDLTPRATRTFAFSWDKAMRSRHWRFWMGLFEAVSGLFMGGVILLASIPVIGQIQNLRVSEVQRQAGWVASIIAIIVAFSVVAIAGVIIGVWNLVTIRSTARSPLVAAILVSAASIVLLMFFWGEPFDPIKISFVLLHVLLSVWTVGILRLTKDLVP</sequence>
<protein>
    <submittedName>
        <fullName evidence="3">Uncharacterized protein</fullName>
    </submittedName>
</protein>
<dbReference type="EMBL" id="JAUSRG010000013">
    <property type="protein sequence ID" value="MDP9906695.1"/>
    <property type="molecule type" value="Genomic_DNA"/>
</dbReference>
<dbReference type="Proteomes" id="UP001230951">
    <property type="component" value="Unassembled WGS sequence"/>
</dbReference>
<comment type="caution">
    <text evidence="3">The sequence shown here is derived from an EMBL/GenBank/DDBJ whole genome shotgun (WGS) entry which is preliminary data.</text>
</comment>
<feature type="transmembrane region" description="Helical" evidence="2">
    <location>
        <begin position="182"/>
        <end position="202"/>
    </location>
</feature>
<evidence type="ECO:0000256" key="1">
    <source>
        <dbReference type="SAM" id="MobiDB-lite"/>
    </source>
</evidence>